<dbReference type="InterPro" id="IPR032466">
    <property type="entry name" value="Metal_Hydrolase"/>
</dbReference>
<protein>
    <submittedName>
        <fullName evidence="4">TatD family hydrolase</fullName>
        <ecNumber evidence="4">3.1.-.-</ecNumber>
    </submittedName>
</protein>
<evidence type="ECO:0000313" key="4">
    <source>
        <dbReference type="EMBL" id="MFA9462085.1"/>
    </source>
</evidence>
<dbReference type="GO" id="GO:0016787">
    <property type="term" value="F:hydrolase activity"/>
    <property type="evidence" value="ECO:0007669"/>
    <property type="project" value="UniProtKB-KW"/>
</dbReference>
<dbReference type="EC" id="3.1.-.-" evidence="4"/>
<dbReference type="InterPro" id="IPR001130">
    <property type="entry name" value="TatD-like"/>
</dbReference>
<proteinExistence type="inferred from homology"/>
<dbReference type="Pfam" id="PF01026">
    <property type="entry name" value="TatD_DNase"/>
    <property type="match status" value="1"/>
</dbReference>
<dbReference type="SUPFAM" id="SSF51556">
    <property type="entry name" value="Metallo-dependent hydrolases"/>
    <property type="match status" value="1"/>
</dbReference>
<dbReference type="RefSeq" id="WP_373656871.1">
    <property type="nucleotide sequence ID" value="NZ_JBGUAW010000010.1"/>
</dbReference>
<dbReference type="InterPro" id="IPR018228">
    <property type="entry name" value="DNase_TatD-rel_CS"/>
</dbReference>
<dbReference type="EMBL" id="JBGUAW010000010">
    <property type="protein sequence ID" value="MFA9462085.1"/>
    <property type="molecule type" value="Genomic_DNA"/>
</dbReference>
<comment type="caution">
    <text evidence="4">The sequence shown here is derived from an EMBL/GenBank/DDBJ whole genome shotgun (WGS) entry which is preliminary data.</text>
</comment>
<comment type="similarity">
    <text evidence="1">Belongs to the metallo-dependent hydrolases superfamily. TatD-type hydrolase family.</text>
</comment>
<keyword evidence="3 4" id="KW-0378">Hydrolase</keyword>
<gene>
    <name evidence="4" type="ORF">ACERLL_14795</name>
</gene>
<sequence>MIELADSHCHIDFPDYESSHGELIGNARELGVRYLLNISVCLEDFPRVLAVAQSDPEVFATVGVHPNYDSVEEPTADRLVELAGSEKVVGIGETGLDYFRHHVEPADQLARFRAHIEAARRLDLPLIIHSRQAREDTVAMLREAADQGVAGVMHCFAEDWETARAALDAGFYISFSGIVTFKNAPELREVARKVPEDRMLVETDAPYLAPEPYRGKTNQPGYVRYTAERVAEERGETLEALAEATTENFLRLFRISRNG</sequence>
<dbReference type="PIRSF" id="PIRSF005902">
    <property type="entry name" value="DNase_TatD"/>
    <property type="match status" value="1"/>
</dbReference>
<accession>A0ABV4TXM7</accession>
<name>A0ABV4TXM7_9GAMM</name>
<evidence type="ECO:0000256" key="2">
    <source>
        <dbReference type="ARBA" id="ARBA00022723"/>
    </source>
</evidence>
<dbReference type="PANTHER" id="PTHR46124:SF2">
    <property type="entry name" value="D-AMINOACYL-TRNA DEACYLASE"/>
    <property type="match status" value="1"/>
</dbReference>
<dbReference type="InterPro" id="IPR015991">
    <property type="entry name" value="TatD/YcfH-like"/>
</dbReference>
<keyword evidence="2" id="KW-0479">Metal-binding</keyword>
<evidence type="ECO:0000313" key="5">
    <source>
        <dbReference type="Proteomes" id="UP001575181"/>
    </source>
</evidence>
<dbReference type="Gene3D" id="3.20.20.140">
    <property type="entry name" value="Metal-dependent hydrolases"/>
    <property type="match status" value="1"/>
</dbReference>
<dbReference type="NCBIfam" id="TIGR00010">
    <property type="entry name" value="YchF/TatD family DNA exonuclease"/>
    <property type="match status" value="1"/>
</dbReference>
<evidence type="ECO:0000256" key="3">
    <source>
        <dbReference type="ARBA" id="ARBA00022801"/>
    </source>
</evidence>
<dbReference type="Proteomes" id="UP001575181">
    <property type="component" value="Unassembled WGS sequence"/>
</dbReference>
<dbReference type="PROSITE" id="PS01090">
    <property type="entry name" value="TATD_2"/>
    <property type="match status" value="1"/>
</dbReference>
<dbReference type="CDD" id="cd01310">
    <property type="entry name" value="TatD_DNAse"/>
    <property type="match status" value="1"/>
</dbReference>
<evidence type="ECO:0000256" key="1">
    <source>
        <dbReference type="ARBA" id="ARBA00009275"/>
    </source>
</evidence>
<keyword evidence="5" id="KW-1185">Reference proteome</keyword>
<reference evidence="4 5" key="1">
    <citation type="submission" date="2024-08" db="EMBL/GenBank/DDBJ databases">
        <title>Whole-genome sequencing of halo(alkali)philic microorganisms from hypersaline lakes.</title>
        <authorList>
            <person name="Sorokin D.Y."/>
            <person name="Merkel A.Y."/>
            <person name="Messina E."/>
            <person name="Yakimov M."/>
        </authorList>
    </citation>
    <scope>NUCLEOTIDE SEQUENCE [LARGE SCALE GENOMIC DNA]</scope>
    <source>
        <strain evidence="4 5">Cl-TMA</strain>
    </source>
</reference>
<organism evidence="4 5">
    <name type="scientific">Thiohalorhabdus methylotrophus</name>
    <dbReference type="NCBI Taxonomy" id="3242694"/>
    <lineage>
        <taxon>Bacteria</taxon>
        <taxon>Pseudomonadati</taxon>
        <taxon>Pseudomonadota</taxon>
        <taxon>Gammaproteobacteria</taxon>
        <taxon>Thiohalorhabdales</taxon>
        <taxon>Thiohalorhabdaceae</taxon>
        <taxon>Thiohalorhabdus</taxon>
    </lineage>
</organism>
<dbReference type="PANTHER" id="PTHR46124">
    <property type="entry name" value="D-AMINOACYL-TRNA DEACYLASE"/>
    <property type="match status" value="1"/>
</dbReference>